<protein>
    <recommendedName>
        <fullName evidence="2">Azaphilone pigments biosynthesis cluster protein L N-terminal domain-containing protein</fullName>
    </recommendedName>
</protein>
<proteinExistence type="predicted"/>
<name>A0A9P8XSK7_9PEZI</name>
<dbReference type="GeneID" id="70192516"/>
<gene>
    <name evidence="3" type="ORF">B0I36DRAFT_49904</name>
</gene>
<dbReference type="Pfam" id="PF17111">
    <property type="entry name" value="PigL_N"/>
    <property type="match status" value="1"/>
</dbReference>
<dbReference type="AlphaFoldDB" id="A0A9P8XSK7"/>
<evidence type="ECO:0000259" key="2">
    <source>
        <dbReference type="Pfam" id="PF17111"/>
    </source>
</evidence>
<dbReference type="RefSeq" id="XP_046005422.1">
    <property type="nucleotide sequence ID" value="XM_046162970.1"/>
</dbReference>
<feature type="region of interest" description="Disordered" evidence="1">
    <location>
        <begin position="376"/>
        <end position="413"/>
    </location>
</feature>
<feature type="domain" description="Azaphilone pigments biosynthesis cluster protein L N-terminal" evidence="2">
    <location>
        <begin position="1"/>
        <end position="209"/>
    </location>
</feature>
<sequence length="413" mass="45760">MDPLSISASIVAVGGVTLKSALGLLSVIREFRSQNKDARALKSEVNDLAAVLTSLLETITTTPQLDLRALERPLQRCGNACDEYRQLIERCMKHSSENSRSFRDWISQKYLQGDINDFRSMIAAHKSTINIALANANLRIAAVPPEVLEDYKDLISDTTSDLNNRMQDINQKIERLKNGDPAAINDIALEWQAMLEEKESTQQGLQMCAQLSNYILQFEITSKEHPQFSGRLSAHKHMKTGLGEISNSIQSLVSRLQAHEATIRKQVDTMSLDESLSDSIAEQLALLQQTKDSIHQCIEIVSEAGKLVDERSNVFEDITLADNSYAFSVSTVNDLVTARRLVLKGRSRHFGGQVTDDTVVKSIEALTNLDLEHLKSTRDTEKNTPDSASDSRVSPEYLGRYGPGVTVSSRNAG</sequence>
<evidence type="ECO:0000313" key="4">
    <source>
        <dbReference type="Proteomes" id="UP000756346"/>
    </source>
</evidence>
<evidence type="ECO:0000256" key="1">
    <source>
        <dbReference type="SAM" id="MobiDB-lite"/>
    </source>
</evidence>
<organism evidence="3 4">
    <name type="scientific">Microdochium trichocladiopsis</name>
    <dbReference type="NCBI Taxonomy" id="1682393"/>
    <lineage>
        <taxon>Eukaryota</taxon>
        <taxon>Fungi</taxon>
        <taxon>Dikarya</taxon>
        <taxon>Ascomycota</taxon>
        <taxon>Pezizomycotina</taxon>
        <taxon>Sordariomycetes</taxon>
        <taxon>Xylariomycetidae</taxon>
        <taxon>Xylariales</taxon>
        <taxon>Microdochiaceae</taxon>
        <taxon>Microdochium</taxon>
    </lineage>
</organism>
<accession>A0A9P8XSK7</accession>
<evidence type="ECO:0000313" key="3">
    <source>
        <dbReference type="EMBL" id="KAH7014455.1"/>
    </source>
</evidence>
<keyword evidence="4" id="KW-1185">Reference proteome</keyword>
<dbReference type="EMBL" id="JAGTJQ010000013">
    <property type="protein sequence ID" value="KAH7014455.1"/>
    <property type="molecule type" value="Genomic_DNA"/>
</dbReference>
<dbReference type="Proteomes" id="UP000756346">
    <property type="component" value="Unassembled WGS sequence"/>
</dbReference>
<comment type="caution">
    <text evidence="3">The sequence shown here is derived from an EMBL/GenBank/DDBJ whole genome shotgun (WGS) entry which is preliminary data.</text>
</comment>
<reference evidence="3" key="1">
    <citation type="journal article" date="2021" name="Nat. Commun.">
        <title>Genetic determinants of endophytism in the Arabidopsis root mycobiome.</title>
        <authorList>
            <person name="Mesny F."/>
            <person name="Miyauchi S."/>
            <person name="Thiergart T."/>
            <person name="Pickel B."/>
            <person name="Atanasova L."/>
            <person name="Karlsson M."/>
            <person name="Huettel B."/>
            <person name="Barry K.W."/>
            <person name="Haridas S."/>
            <person name="Chen C."/>
            <person name="Bauer D."/>
            <person name="Andreopoulos W."/>
            <person name="Pangilinan J."/>
            <person name="LaButti K."/>
            <person name="Riley R."/>
            <person name="Lipzen A."/>
            <person name="Clum A."/>
            <person name="Drula E."/>
            <person name="Henrissat B."/>
            <person name="Kohler A."/>
            <person name="Grigoriev I.V."/>
            <person name="Martin F.M."/>
            <person name="Hacquard S."/>
        </authorList>
    </citation>
    <scope>NUCLEOTIDE SEQUENCE</scope>
    <source>
        <strain evidence="3">MPI-CAGE-CH-0230</strain>
    </source>
</reference>
<dbReference type="OrthoDB" id="5068804at2759"/>
<dbReference type="InterPro" id="IPR031348">
    <property type="entry name" value="PigL_N"/>
</dbReference>